<keyword evidence="1" id="KW-0812">Transmembrane</keyword>
<keyword evidence="1" id="KW-0472">Membrane</keyword>
<name>A0ABW1QV36_9ACTN</name>
<gene>
    <name evidence="2" type="ORF">ACFPWU_01855</name>
</gene>
<keyword evidence="1" id="KW-1133">Transmembrane helix</keyword>
<protein>
    <submittedName>
        <fullName evidence="2">Uncharacterized protein</fullName>
    </submittedName>
</protein>
<dbReference type="RefSeq" id="WP_277745806.1">
    <property type="nucleotide sequence ID" value="NZ_CP034929.1"/>
</dbReference>
<reference evidence="3" key="1">
    <citation type="journal article" date="2019" name="Int. J. Syst. Evol. Microbiol.">
        <title>The Global Catalogue of Microorganisms (GCM) 10K type strain sequencing project: providing services to taxonomists for standard genome sequencing and annotation.</title>
        <authorList>
            <consortium name="The Broad Institute Genomics Platform"/>
            <consortium name="The Broad Institute Genome Sequencing Center for Infectious Disease"/>
            <person name="Wu L."/>
            <person name="Ma J."/>
        </authorList>
    </citation>
    <scope>NUCLEOTIDE SEQUENCE [LARGE SCALE GENOMIC DNA]</scope>
    <source>
        <strain evidence="3">DFY28</strain>
    </source>
</reference>
<dbReference type="EMBL" id="JBHSQI010000001">
    <property type="protein sequence ID" value="MFC6152409.1"/>
    <property type="molecule type" value="Genomic_DNA"/>
</dbReference>
<accession>A0ABW1QV36</accession>
<evidence type="ECO:0000313" key="3">
    <source>
        <dbReference type="Proteomes" id="UP001596098"/>
    </source>
</evidence>
<feature type="transmembrane region" description="Helical" evidence="1">
    <location>
        <begin position="20"/>
        <end position="36"/>
    </location>
</feature>
<keyword evidence="3" id="KW-1185">Reference proteome</keyword>
<evidence type="ECO:0000313" key="2">
    <source>
        <dbReference type="EMBL" id="MFC6152409.1"/>
    </source>
</evidence>
<sequence length="42" mass="4715">MPAHVPPIGNVLWIDPSDELVFLSTLSVIGYISFMTQERRQG</sequence>
<comment type="caution">
    <text evidence="2">The sequence shown here is derived from an EMBL/GenBank/DDBJ whole genome shotgun (WGS) entry which is preliminary data.</text>
</comment>
<organism evidence="2 3">
    <name type="scientific">Nocardioides yefusunii</name>
    <dbReference type="NCBI Taxonomy" id="2500546"/>
    <lineage>
        <taxon>Bacteria</taxon>
        <taxon>Bacillati</taxon>
        <taxon>Actinomycetota</taxon>
        <taxon>Actinomycetes</taxon>
        <taxon>Propionibacteriales</taxon>
        <taxon>Nocardioidaceae</taxon>
        <taxon>Nocardioides</taxon>
    </lineage>
</organism>
<proteinExistence type="predicted"/>
<evidence type="ECO:0000256" key="1">
    <source>
        <dbReference type="SAM" id="Phobius"/>
    </source>
</evidence>
<dbReference type="Proteomes" id="UP001596098">
    <property type="component" value="Unassembled WGS sequence"/>
</dbReference>